<evidence type="ECO:0000313" key="1">
    <source>
        <dbReference type="EMBL" id="KAJ8627274.1"/>
    </source>
</evidence>
<accession>A0ACC2L1E8</accession>
<evidence type="ECO:0000313" key="2">
    <source>
        <dbReference type="Proteomes" id="UP001234297"/>
    </source>
</evidence>
<name>A0ACC2L1E8_PERAE</name>
<reference evidence="1 2" key="1">
    <citation type="journal article" date="2022" name="Hortic Res">
        <title>A haplotype resolved chromosomal level avocado genome allows analysis of novel avocado genes.</title>
        <authorList>
            <person name="Nath O."/>
            <person name="Fletcher S.J."/>
            <person name="Hayward A."/>
            <person name="Shaw L.M."/>
            <person name="Masouleh A.K."/>
            <person name="Furtado A."/>
            <person name="Henry R.J."/>
            <person name="Mitter N."/>
        </authorList>
    </citation>
    <scope>NUCLEOTIDE SEQUENCE [LARGE SCALE GENOMIC DNA]</scope>
    <source>
        <strain evidence="2">cv. Hass</strain>
    </source>
</reference>
<dbReference type="EMBL" id="CM056814">
    <property type="protein sequence ID" value="KAJ8627274.1"/>
    <property type="molecule type" value="Genomic_DNA"/>
</dbReference>
<dbReference type="Proteomes" id="UP001234297">
    <property type="component" value="Chromosome 6"/>
</dbReference>
<protein>
    <submittedName>
        <fullName evidence="1">Uncharacterized protein</fullName>
    </submittedName>
</protein>
<proteinExistence type="predicted"/>
<comment type="caution">
    <text evidence="1">The sequence shown here is derived from an EMBL/GenBank/DDBJ whole genome shotgun (WGS) entry which is preliminary data.</text>
</comment>
<sequence>MPPFVSPLAIAFIPWIVVHVSAFAKPMSCVTFSGTEERNKKQSCPILLVVAAARNMKPGPFKRLMERVFCWFNLGKPPNPTADPKSQTKRTQHREREKASSFFRDPAQSERQNPLNLRDETLSTLLSVLEKYSLQKPDDEAVTVPAREALSTLFSNRNPLHRLLQSKPDSFFRDIPPKISMKPFSGPSSPFLRNPFWRSPTTMLPSPIKKTDDETLSTIFSVFEKYSSEKPDDDAAMPTRRREVSIIVFPVFFAKLDDVLGDGLFNADDGFTDSSLSGEFYAGH</sequence>
<organism evidence="1 2">
    <name type="scientific">Persea americana</name>
    <name type="common">Avocado</name>
    <dbReference type="NCBI Taxonomy" id="3435"/>
    <lineage>
        <taxon>Eukaryota</taxon>
        <taxon>Viridiplantae</taxon>
        <taxon>Streptophyta</taxon>
        <taxon>Embryophyta</taxon>
        <taxon>Tracheophyta</taxon>
        <taxon>Spermatophyta</taxon>
        <taxon>Magnoliopsida</taxon>
        <taxon>Magnoliidae</taxon>
        <taxon>Laurales</taxon>
        <taxon>Lauraceae</taxon>
        <taxon>Persea</taxon>
    </lineage>
</organism>
<gene>
    <name evidence="1" type="ORF">MRB53_020581</name>
</gene>
<keyword evidence="2" id="KW-1185">Reference proteome</keyword>